<reference evidence="9" key="1">
    <citation type="submission" date="2022-12" db="EMBL/GenBank/DDBJ databases">
        <title>Genome assemblies of Blomia tropicalis.</title>
        <authorList>
            <person name="Cui Y."/>
        </authorList>
    </citation>
    <scope>NUCLEOTIDE SEQUENCE</scope>
    <source>
        <tissue evidence="9">Adult mites</tissue>
    </source>
</reference>
<dbReference type="InterPro" id="IPR013525">
    <property type="entry name" value="ABC2_TM"/>
</dbReference>
<dbReference type="Pfam" id="PF00005">
    <property type="entry name" value="ABC_tran"/>
    <property type="match status" value="1"/>
</dbReference>
<dbReference type="Pfam" id="PF01061">
    <property type="entry name" value="ABC2_membrane"/>
    <property type="match status" value="1"/>
</dbReference>
<keyword evidence="10" id="KW-1185">Reference proteome</keyword>
<dbReference type="Gene3D" id="3.40.50.300">
    <property type="entry name" value="P-loop containing nucleotide triphosphate hydrolases"/>
    <property type="match status" value="1"/>
</dbReference>
<dbReference type="InterPro" id="IPR027417">
    <property type="entry name" value="P-loop_NTPase"/>
</dbReference>
<dbReference type="InterPro" id="IPR050352">
    <property type="entry name" value="ABCG_transporters"/>
</dbReference>
<dbReference type="EMBL" id="JAPWDV010000004">
    <property type="protein sequence ID" value="KAJ6215597.1"/>
    <property type="molecule type" value="Genomic_DNA"/>
</dbReference>
<comment type="similarity">
    <text evidence="2">Belongs to the ABC transporter superfamily. ABCG family. Eye pigment precursor importer (TC 3.A.1.204) subfamily.</text>
</comment>
<feature type="transmembrane region" description="Helical" evidence="7">
    <location>
        <begin position="677"/>
        <end position="697"/>
    </location>
</feature>
<dbReference type="SUPFAM" id="SSF52540">
    <property type="entry name" value="P-loop containing nucleoside triphosphate hydrolases"/>
    <property type="match status" value="1"/>
</dbReference>
<dbReference type="AlphaFoldDB" id="A0A9Q0M1C9"/>
<protein>
    <recommendedName>
        <fullName evidence="8">ABC transporter domain-containing protein</fullName>
    </recommendedName>
</protein>
<evidence type="ECO:0000313" key="10">
    <source>
        <dbReference type="Proteomes" id="UP001142055"/>
    </source>
</evidence>
<evidence type="ECO:0000256" key="2">
    <source>
        <dbReference type="ARBA" id="ARBA00005814"/>
    </source>
</evidence>
<feature type="transmembrane region" description="Helical" evidence="7">
    <location>
        <begin position="567"/>
        <end position="592"/>
    </location>
</feature>
<accession>A0A9Q0M1C9</accession>
<dbReference type="GO" id="GO:0016020">
    <property type="term" value="C:membrane"/>
    <property type="evidence" value="ECO:0007669"/>
    <property type="project" value="UniProtKB-SubCell"/>
</dbReference>
<sequence>MNDLWHNRFAIHFGMNVRTESSAKYDSDPASCLLCTHIKLFHRKEIEMSNSLIPNSSSKGPSGNVVINPYKNLTVVEHGKYISHLGIAFVDLKTHHKDGMLQPPRPVLRSICGQFNYGTLNAIMGPCKSGKTNLLKCLAGRINECIDPDSKLYTNDDIKPNVVYLDKNIDSNILYSLTINETLDYSFRFRNPNVPSKVRAGWIADLITMFELNEIQDIPLTYCTPEERVRTQLAMALASVNRPNLVFVDEPFDDVDVTGVDHVVILMKRLARYYSIAFVFTIGKIIDSDILTIFDKLYVLSRGGLCVYEGSIDHLSLFLRESDVTFVATISTPMERLMKVASKPNHITLRLATNAHTTRDDIVHLAEKFGILSIDGIQMERALVSWQNVFDLICRSILHKYRLYWKPISIYFALTISFTLILISAFSDHIGVPDACYNRTNGHLDPIGRLNIMDERLHEMDRSLMNQVARQPIDIIQRQHLIDDNVKFLFVIICGLTIFQISTSAHGLNEEVRVAINEHRNGWLNINSFFIVKNIVDLVVPTVNTTACALLSYFMTKQVCDCRRFTFFLLSLLTQVICSQSLGFTIGIISIFNNRYTNLMILISYIILIAFSGYLIPMAEIALWLKVFTNLSFMKMTYELTLISIYGLNRCDERGLVHSYVMDMFGIESYYTYWRNMLWIAAHIIAYRLIFWSILAYKVARQRHIIRPIHPGDNDSYYDDDSSTMNHSMKSR</sequence>
<evidence type="ECO:0000256" key="3">
    <source>
        <dbReference type="ARBA" id="ARBA00022448"/>
    </source>
</evidence>
<evidence type="ECO:0000259" key="8">
    <source>
        <dbReference type="PROSITE" id="PS50893"/>
    </source>
</evidence>
<evidence type="ECO:0000256" key="6">
    <source>
        <dbReference type="ARBA" id="ARBA00023136"/>
    </source>
</evidence>
<dbReference type="PANTHER" id="PTHR48041">
    <property type="entry name" value="ABC TRANSPORTER G FAMILY MEMBER 28"/>
    <property type="match status" value="1"/>
</dbReference>
<dbReference type="OMA" id="CNEHRNG"/>
<organism evidence="9 10">
    <name type="scientific">Blomia tropicalis</name>
    <name type="common">Mite</name>
    <dbReference type="NCBI Taxonomy" id="40697"/>
    <lineage>
        <taxon>Eukaryota</taxon>
        <taxon>Metazoa</taxon>
        <taxon>Ecdysozoa</taxon>
        <taxon>Arthropoda</taxon>
        <taxon>Chelicerata</taxon>
        <taxon>Arachnida</taxon>
        <taxon>Acari</taxon>
        <taxon>Acariformes</taxon>
        <taxon>Sarcoptiformes</taxon>
        <taxon>Astigmata</taxon>
        <taxon>Glycyphagoidea</taxon>
        <taxon>Echimyopodidae</taxon>
        <taxon>Blomia</taxon>
    </lineage>
</organism>
<dbReference type="Proteomes" id="UP001142055">
    <property type="component" value="Chromosome 4"/>
</dbReference>
<evidence type="ECO:0000256" key="5">
    <source>
        <dbReference type="ARBA" id="ARBA00022989"/>
    </source>
</evidence>
<evidence type="ECO:0000256" key="1">
    <source>
        <dbReference type="ARBA" id="ARBA00004141"/>
    </source>
</evidence>
<dbReference type="GO" id="GO:0140359">
    <property type="term" value="F:ABC-type transporter activity"/>
    <property type="evidence" value="ECO:0007669"/>
    <property type="project" value="InterPro"/>
</dbReference>
<feature type="transmembrane region" description="Helical" evidence="7">
    <location>
        <begin position="529"/>
        <end position="555"/>
    </location>
</feature>
<feature type="domain" description="ABC transporter" evidence="8">
    <location>
        <begin position="87"/>
        <end position="327"/>
    </location>
</feature>
<evidence type="ECO:0000313" key="9">
    <source>
        <dbReference type="EMBL" id="KAJ6215597.1"/>
    </source>
</evidence>
<dbReference type="InterPro" id="IPR003439">
    <property type="entry name" value="ABC_transporter-like_ATP-bd"/>
</dbReference>
<keyword evidence="4 7" id="KW-0812">Transmembrane</keyword>
<dbReference type="PANTHER" id="PTHR48041:SF91">
    <property type="entry name" value="ABC TRANSPORTER G FAMILY MEMBER 28"/>
    <property type="match status" value="1"/>
</dbReference>
<feature type="transmembrane region" description="Helical" evidence="7">
    <location>
        <begin position="408"/>
        <end position="427"/>
    </location>
</feature>
<feature type="transmembrane region" description="Helical" evidence="7">
    <location>
        <begin position="488"/>
        <end position="508"/>
    </location>
</feature>
<comment type="subcellular location">
    <subcellularLocation>
        <location evidence="1">Membrane</location>
        <topology evidence="1">Multi-pass membrane protein</topology>
    </subcellularLocation>
</comment>
<evidence type="ECO:0000256" key="7">
    <source>
        <dbReference type="SAM" id="Phobius"/>
    </source>
</evidence>
<gene>
    <name evidence="9" type="ORF">RDWZM_010097</name>
</gene>
<evidence type="ECO:0000256" key="4">
    <source>
        <dbReference type="ARBA" id="ARBA00022692"/>
    </source>
</evidence>
<dbReference type="PROSITE" id="PS50893">
    <property type="entry name" value="ABC_TRANSPORTER_2"/>
    <property type="match status" value="1"/>
</dbReference>
<comment type="caution">
    <text evidence="9">The sequence shown here is derived from an EMBL/GenBank/DDBJ whole genome shotgun (WGS) entry which is preliminary data.</text>
</comment>
<keyword evidence="5 7" id="KW-1133">Transmembrane helix</keyword>
<feature type="transmembrane region" description="Helical" evidence="7">
    <location>
        <begin position="599"/>
        <end position="625"/>
    </location>
</feature>
<dbReference type="GO" id="GO:0005524">
    <property type="term" value="F:ATP binding"/>
    <property type="evidence" value="ECO:0007669"/>
    <property type="project" value="InterPro"/>
</dbReference>
<proteinExistence type="inferred from homology"/>
<keyword evidence="6 7" id="KW-0472">Membrane</keyword>
<name>A0A9Q0M1C9_BLOTA</name>
<dbReference type="GO" id="GO:0016887">
    <property type="term" value="F:ATP hydrolysis activity"/>
    <property type="evidence" value="ECO:0007669"/>
    <property type="project" value="InterPro"/>
</dbReference>
<keyword evidence="3" id="KW-0813">Transport</keyword>